<dbReference type="InterPro" id="IPR013726">
    <property type="entry name" value="Mitofissin"/>
</dbReference>
<name>A0A6A6U6H6_9PEZI</name>
<dbReference type="Pfam" id="PF08520">
    <property type="entry name" value="Mitofissin"/>
    <property type="match status" value="1"/>
</dbReference>
<reference evidence="1" key="1">
    <citation type="journal article" date="2020" name="Stud. Mycol.">
        <title>101 Dothideomycetes genomes: a test case for predicting lifestyles and emergence of pathogens.</title>
        <authorList>
            <person name="Haridas S."/>
            <person name="Albert R."/>
            <person name="Binder M."/>
            <person name="Bloem J."/>
            <person name="Labutti K."/>
            <person name="Salamov A."/>
            <person name="Andreopoulos B."/>
            <person name="Baker S."/>
            <person name="Barry K."/>
            <person name="Bills G."/>
            <person name="Bluhm B."/>
            <person name="Cannon C."/>
            <person name="Castanera R."/>
            <person name="Culley D."/>
            <person name="Daum C."/>
            <person name="Ezra D."/>
            <person name="Gonzalez J."/>
            <person name="Henrissat B."/>
            <person name="Kuo A."/>
            <person name="Liang C."/>
            <person name="Lipzen A."/>
            <person name="Lutzoni F."/>
            <person name="Magnuson J."/>
            <person name="Mondo S."/>
            <person name="Nolan M."/>
            <person name="Ohm R."/>
            <person name="Pangilinan J."/>
            <person name="Park H.-J."/>
            <person name="Ramirez L."/>
            <person name="Alfaro M."/>
            <person name="Sun H."/>
            <person name="Tritt A."/>
            <person name="Yoshinaga Y."/>
            <person name="Zwiers L.-H."/>
            <person name="Turgeon B."/>
            <person name="Goodwin S."/>
            <person name="Spatafora J."/>
            <person name="Crous P."/>
            <person name="Grigoriev I."/>
        </authorList>
    </citation>
    <scope>NUCLEOTIDE SEQUENCE</scope>
    <source>
        <strain evidence="1">CBS 115976</strain>
    </source>
</reference>
<protein>
    <submittedName>
        <fullName evidence="1">DUF1748-domain-containing protein</fullName>
    </submittedName>
</protein>
<dbReference type="EMBL" id="MU004238">
    <property type="protein sequence ID" value="KAF2666554.1"/>
    <property type="molecule type" value="Genomic_DNA"/>
</dbReference>
<dbReference type="GO" id="GO:0005737">
    <property type="term" value="C:cytoplasm"/>
    <property type="evidence" value="ECO:0007669"/>
    <property type="project" value="TreeGrafter"/>
</dbReference>
<organism evidence="1 2">
    <name type="scientific">Microthyrium microscopicum</name>
    <dbReference type="NCBI Taxonomy" id="703497"/>
    <lineage>
        <taxon>Eukaryota</taxon>
        <taxon>Fungi</taxon>
        <taxon>Dikarya</taxon>
        <taxon>Ascomycota</taxon>
        <taxon>Pezizomycotina</taxon>
        <taxon>Dothideomycetes</taxon>
        <taxon>Dothideomycetes incertae sedis</taxon>
        <taxon>Microthyriales</taxon>
        <taxon>Microthyriaceae</taxon>
        <taxon>Microthyrium</taxon>
    </lineage>
</organism>
<gene>
    <name evidence="1" type="ORF">BT63DRAFT_481058</name>
</gene>
<dbReference type="Proteomes" id="UP000799302">
    <property type="component" value="Unassembled WGS sequence"/>
</dbReference>
<sequence>MVLGIPVGRIMHIGFDAVLISTVFAGIRRSTGLTVQPKAISDNTTVTGYLDTYLWMGEAVMDQSVAFMSMSKYVERKR</sequence>
<accession>A0A6A6U6H6</accession>
<dbReference type="PANTHER" id="PTHR28075">
    <property type="entry name" value="CHROMOSOME 16, WHOLE GENOME SHOTGUN SEQUENCE"/>
    <property type="match status" value="1"/>
</dbReference>
<dbReference type="PANTHER" id="PTHR28075:SF1">
    <property type="entry name" value="DUF1748-DOMAIN-CONTAINING PROTEIN"/>
    <property type="match status" value="1"/>
</dbReference>
<proteinExistence type="predicted"/>
<evidence type="ECO:0000313" key="2">
    <source>
        <dbReference type="Proteomes" id="UP000799302"/>
    </source>
</evidence>
<dbReference type="OrthoDB" id="16824at2759"/>
<dbReference type="AlphaFoldDB" id="A0A6A6U6H6"/>
<evidence type="ECO:0000313" key="1">
    <source>
        <dbReference type="EMBL" id="KAF2666554.1"/>
    </source>
</evidence>
<keyword evidence="2" id="KW-1185">Reference proteome</keyword>